<dbReference type="Gene3D" id="3.40.50.150">
    <property type="entry name" value="Vaccinia Virus protein VP39"/>
    <property type="match status" value="1"/>
</dbReference>
<dbReference type="Pfam" id="PF01739">
    <property type="entry name" value="CheR"/>
    <property type="match status" value="1"/>
</dbReference>
<comment type="caution">
    <text evidence="2">The sequence shown here is derived from an EMBL/GenBank/DDBJ whole genome shotgun (WGS) entry which is preliminary data.</text>
</comment>
<dbReference type="PANTHER" id="PTHR24422">
    <property type="entry name" value="CHEMOTAXIS PROTEIN METHYLTRANSFERASE"/>
    <property type="match status" value="1"/>
</dbReference>
<organism evidence="2 3">
    <name type="scientific">Sphingomonas aerophila</name>
    <dbReference type="NCBI Taxonomy" id="1344948"/>
    <lineage>
        <taxon>Bacteria</taxon>
        <taxon>Pseudomonadati</taxon>
        <taxon>Pseudomonadota</taxon>
        <taxon>Alphaproteobacteria</taxon>
        <taxon>Sphingomonadales</taxon>
        <taxon>Sphingomonadaceae</taxon>
        <taxon>Sphingomonas</taxon>
    </lineage>
</organism>
<keyword evidence="2" id="KW-0808">Transferase</keyword>
<gene>
    <name evidence="2" type="ORF">FHS94_002210</name>
</gene>
<dbReference type="EMBL" id="JACIJK010000006">
    <property type="protein sequence ID" value="MBB5715364.1"/>
    <property type="molecule type" value="Genomic_DNA"/>
</dbReference>
<dbReference type="AlphaFoldDB" id="A0A7W9BEB2"/>
<keyword evidence="2" id="KW-0489">Methyltransferase</keyword>
<dbReference type="RefSeq" id="WP_184057619.1">
    <property type="nucleotide sequence ID" value="NZ_JACIJK010000006.1"/>
</dbReference>
<evidence type="ECO:0000313" key="3">
    <source>
        <dbReference type="Proteomes" id="UP000546200"/>
    </source>
</evidence>
<dbReference type="EC" id="2.1.1.80" evidence="2"/>
<dbReference type="PANTHER" id="PTHR24422:SF21">
    <property type="entry name" value="CHEMOTAXIS PROTEIN METHYLTRANSFERASE 1"/>
    <property type="match status" value="1"/>
</dbReference>
<reference evidence="2 3" key="1">
    <citation type="submission" date="2020-08" db="EMBL/GenBank/DDBJ databases">
        <title>Genomic Encyclopedia of Type Strains, Phase IV (KMG-IV): sequencing the most valuable type-strain genomes for metagenomic binning, comparative biology and taxonomic classification.</title>
        <authorList>
            <person name="Goeker M."/>
        </authorList>
    </citation>
    <scope>NUCLEOTIDE SEQUENCE [LARGE SCALE GENOMIC DNA]</scope>
    <source>
        <strain evidence="2 3">DSM 100044</strain>
    </source>
</reference>
<dbReference type="InterPro" id="IPR022642">
    <property type="entry name" value="CheR_C"/>
</dbReference>
<evidence type="ECO:0000313" key="2">
    <source>
        <dbReference type="EMBL" id="MBB5715364.1"/>
    </source>
</evidence>
<dbReference type="SMART" id="SM00138">
    <property type="entry name" value="MeTrc"/>
    <property type="match status" value="1"/>
</dbReference>
<dbReference type="PROSITE" id="PS50123">
    <property type="entry name" value="CHER"/>
    <property type="match status" value="1"/>
</dbReference>
<keyword evidence="3" id="KW-1185">Reference proteome</keyword>
<accession>A0A7W9BEB2</accession>
<proteinExistence type="predicted"/>
<dbReference type="SUPFAM" id="SSF53335">
    <property type="entry name" value="S-adenosyl-L-methionine-dependent methyltransferases"/>
    <property type="match status" value="1"/>
</dbReference>
<dbReference type="PRINTS" id="PR00996">
    <property type="entry name" value="CHERMTFRASE"/>
</dbReference>
<evidence type="ECO:0000259" key="1">
    <source>
        <dbReference type="PROSITE" id="PS50123"/>
    </source>
</evidence>
<dbReference type="Proteomes" id="UP000546200">
    <property type="component" value="Unassembled WGS sequence"/>
</dbReference>
<dbReference type="CDD" id="cd02440">
    <property type="entry name" value="AdoMet_MTases"/>
    <property type="match status" value="1"/>
</dbReference>
<dbReference type="GO" id="GO:0008983">
    <property type="term" value="F:protein-glutamate O-methyltransferase activity"/>
    <property type="evidence" value="ECO:0007669"/>
    <property type="project" value="UniProtKB-EC"/>
</dbReference>
<name>A0A7W9BEB2_9SPHN</name>
<dbReference type="GO" id="GO:0032259">
    <property type="term" value="P:methylation"/>
    <property type="evidence" value="ECO:0007669"/>
    <property type="project" value="UniProtKB-KW"/>
</dbReference>
<dbReference type="InterPro" id="IPR029063">
    <property type="entry name" value="SAM-dependent_MTases_sf"/>
</dbReference>
<sequence>MASQATPQASPPASPQAIAVLTRLLEARTGQQLASARAWRIDTALRPLMRLRALETLDQLVHLLLGGQEAALSDQIVDALVNNETSFFRESPVFDSVVEATTALEGEGRRARVWCAGCSTGQEPLSLAMLFAERRDKTGRGMPEILGTDVSEGVIHRARQGRYSQFEIQRGLPIRRAVTWFDGDASGEWIAKPELLRHVAYRPLNLMGEGWPIGRFDVILCRNVLLYLSAEAKALMFTRFAEVLRPGGLLVLGAGETVIGQTDRFQPSARVRGFYEPVVGGGRAVA</sequence>
<protein>
    <submittedName>
        <fullName evidence="2">Chemotaxis protein methyltransferase CheR</fullName>
        <ecNumber evidence="2">2.1.1.80</ecNumber>
    </submittedName>
</protein>
<feature type="domain" description="CheR-type methyltransferase" evidence="1">
    <location>
        <begin position="6"/>
        <end position="266"/>
    </location>
</feature>
<dbReference type="SUPFAM" id="SSF47757">
    <property type="entry name" value="Chemotaxis receptor methyltransferase CheR, N-terminal domain"/>
    <property type="match status" value="1"/>
</dbReference>
<dbReference type="InterPro" id="IPR000780">
    <property type="entry name" value="CheR_MeTrfase"/>
</dbReference>
<dbReference type="InterPro" id="IPR050903">
    <property type="entry name" value="Bact_Chemotaxis_MeTrfase"/>
</dbReference>